<accession>A0ABQ8XY62</accession>
<feature type="compositionally biased region" description="Basic and acidic residues" evidence="1">
    <location>
        <begin position="243"/>
        <end position="262"/>
    </location>
</feature>
<dbReference type="Proteomes" id="UP001150062">
    <property type="component" value="Unassembled WGS sequence"/>
</dbReference>
<feature type="region of interest" description="Disordered" evidence="1">
    <location>
        <begin position="243"/>
        <end position="297"/>
    </location>
</feature>
<evidence type="ECO:0000313" key="2">
    <source>
        <dbReference type="EMBL" id="KAJ6237538.1"/>
    </source>
</evidence>
<evidence type="ECO:0000313" key="3">
    <source>
        <dbReference type="Proteomes" id="UP001150062"/>
    </source>
</evidence>
<dbReference type="Pfam" id="PF04004">
    <property type="entry name" value="Leo1"/>
    <property type="match status" value="1"/>
</dbReference>
<organism evidence="2 3">
    <name type="scientific">Anaeramoeba flamelloides</name>
    <dbReference type="NCBI Taxonomy" id="1746091"/>
    <lineage>
        <taxon>Eukaryota</taxon>
        <taxon>Metamonada</taxon>
        <taxon>Anaeramoebidae</taxon>
        <taxon>Anaeramoeba</taxon>
    </lineage>
</organism>
<feature type="compositionally biased region" description="Acidic residues" evidence="1">
    <location>
        <begin position="284"/>
        <end position="297"/>
    </location>
</feature>
<dbReference type="PANTHER" id="PTHR23146">
    <property type="entry name" value="LEO1 PROTEIN"/>
    <property type="match status" value="1"/>
</dbReference>
<comment type="caution">
    <text evidence="2">The sequence shown here is derived from an EMBL/GenBank/DDBJ whole genome shotgun (WGS) entry which is preliminary data.</text>
</comment>
<feature type="compositionally biased region" description="Acidic residues" evidence="1">
    <location>
        <begin position="55"/>
        <end position="72"/>
    </location>
</feature>
<sequence length="297" mass="34096">MTENQESSLALFGTDSEEDSSSSDFDLVIGNDEQEQQGNQNSNQPNEGETNNQIESDDESDLSDDSSDLGENVDDEFTITENSYFLSSSVPNLGVTDQNKIFFARESSLVTFQPQEFTSDNYTEEYSQNKKDLSGYVVRWRKSKNGGKIESNARIVTWSDGSRQLLIGSESIDIMELDVKNSHNQCFVRNDRVLHYQSNLDKRMYFQPVGINSTVHKNFSKNLKKRTSKGASKIKIYVNDKDPEKEKEKEIYKHSKNYENKLRKERNKKSSKTQLTSEYLEQSDGYDEDSSYDEDLN</sequence>
<name>A0ABQ8XY62_9EUKA</name>
<evidence type="ECO:0000256" key="1">
    <source>
        <dbReference type="SAM" id="MobiDB-lite"/>
    </source>
</evidence>
<feature type="compositionally biased region" description="Low complexity" evidence="1">
    <location>
        <begin position="36"/>
        <end position="49"/>
    </location>
</feature>
<keyword evidence="3" id="KW-1185">Reference proteome</keyword>
<proteinExistence type="predicted"/>
<protein>
    <submittedName>
        <fullName evidence="2">Leo1 protein</fullName>
    </submittedName>
</protein>
<dbReference type="EMBL" id="JAOAOG010000239">
    <property type="protein sequence ID" value="KAJ6237538.1"/>
    <property type="molecule type" value="Genomic_DNA"/>
</dbReference>
<reference evidence="2" key="1">
    <citation type="submission" date="2022-08" db="EMBL/GenBank/DDBJ databases">
        <title>Novel sulfate-reducing endosymbionts in the free-living metamonad Anaeramoeba.</title>
        <authorList>
            <person name="Jerlstrom-Hultqvist J."/>
            <person name="Cepicka I."/>
            <person name="Gallot-Lavallee L."/>
            <person name="Salas-Leiva D."/>
            <person name="Curtis B.A."/>
            <person name="Zahonova K."/>
            <person name="Pipaliya S."/>
            <person name="Dacks J."/>
            <person name="Roger A.J."/>
        </authorList>
    </citation>
    <scope>NUCLEOTIDE SEQUENCE</scope>
    <source>
        <strain evidence="2">Schooner1</strain>
    </source>
</reference>
<dbReference type="InterPro" id="IPR007149">
    <property type="entry name" value="Leo1"/>
</dbReference>
<gene>
    <name evidence="2" type="ORF">M0813_27100</name>
</gene>
<feature type="region of interest" description="Disordered" evidence="1">
    <location>
        <begin position="1"/>
        <end position="72"/>
    </location>
</feature>
<dbReference type="PANTHER" id="PTHR23146:SF0">
    <property type="entry name" value="RNA POLYMERASE-ASSOCIATED PROTEIN LEO1"/>
    <property type="match status" value="1"/>
</dbReference>